<dbReference type="AlphaFoldDB" id="A0A392NS15"/>
<feature type="non-terminal residue" evidence="1">
    <location>
        <position position="290"/>
    </location>
</feature>
<sequence>MPVKANIDRGKYCRYHRGYGHVTEDCVHQKDAIEILIQKGFARKYVKEGERESREAQMAIEAPAAEEEDNRTAVPTAFTISRPEDFLPPPGSDEEGLMKHLTAHMDDSWENFPKALVISGGGFNKNTNELVKRKFEELESICSLNPVTVSQVKKGSVPLAFYMEEVPGGLPELSNLFAGESTHGKLRRASNPRADLQGFNGSTTKPWGYIDLIVTFGEEKAMKSIKVQFLVVDCPSLYNCIIGRTTLAELFTVSSTIHLKLKYYNKDGQVATINGDIAAARRCFEAAAKN</sequence>
<evidence type="ECO:0000313" key="2">
    <source>
        <dbReference type="Proteomes" id="UP000265520"/>
    </source>
</evidence>
<organism evidence="1 2">
    <name type="scientific">Trifolium medium</name>
    <dbReference type="NCBI Taxonomy" id="97028"/>
    <lineage>
        <taxon>Eukaryota</taxon>
        <taxon>Viridiplantae</taxon>
        <taxon>Streptophyta</taxon>
        <taxon>Embryophyta</taxon>
        <taxon>Tracheophyta</taxon>
        <taxon>Spermatophyta</taxon>
        <taxon>Magnoliopsida</taxon>
        <taxon>eudicotyledons</taxon>
        <taxon>Gunneridae</taxon>
        <taxon>Pentapetalae</taxon>
        <taxon>rosids</taxon>
        <taxon>fabids</taxon>
        <taxon>Fabales</taxon>
        <taxon>Fabaceae</taxon>
        <taxon>Papilionoideae</taxon>
        <taxon>50 kb inversion clade</taxon>
        <taxon>NPAAA clade</taxon>
        <taxon>Hologalegina</taxon>
        <taxon>IRL clade</taxon>
        <taxon>Trifolieae</taxon>
        <taxon>Trifolium</taxon>
    </lineage>
</organism>
<protein>
    <recommendedName>
        <fullName evidence="3">Gag-pol polyprotein</fullName>
    </recommendedName>
</protein>
<accession>A0A392NS15</accession>
<dbReference type="Proteomes" id="UP000265520">
    <property type="component" value="Unassembled WGS sequence"/>
</dbReference>
<dbReference type="PANTHER" id="PTHR33240">
    <property type="entry name" value="OS08G0508500 PROTEIN"/>
    <property type="match status" value="1"/>
</dbReference>
<evidence type="ECO:0008006" key="3">
    <source>
        <dbReference type="Google" id="ProtNLM"/>
    </source>
</evidence>
<reference evidence="1 2" key="1">
    <citation type="journal article" date="2018" name="Front. Plant Sci.">
        <title>Red Clover (Trifolium pratense) and Zigzag Clover (T. medium) - A Picture of Genomic Similarities and Differences.</title>
        <authorList>
            <person name="Dluhosova J."/>
            <person name="Istvanek J."/>
            <person name="Nedelnik J."/>
            <person name="Repkova J."/>
        </authorList>
    </citation>
    <scope>NUCLEOTIDE SEQUENCE [LARGE SCALE GENOMIC DNA]</scope>
    <source>
        <strain evidence="2">cv. 10/8</strain>
        <tissue evidence="1">Leaf</tissue>
    </source>
</reference>
<name>A0A392NS15_9FABA</name>
<proteinExistence type="predicted"/>
<comment type="caution">
    <text evidence="1">The sequence shown here is derived from an EMBL/GenBank/DDBJ whole genome shotgun (WGS) entry which is preliminary data.</text>
</comment>
<evidence type="ECO:0000313" key="1">
    <source>
        <dbReference type="EMBL" id="MCI02647.1"/>
    </source>
</evidence>
<dbReference type="EMBL" id="LXQA010049769">
    <property type="protein sequence ID" value="MCI02647.1"/>
    <property type="molecule type" value="Genomic_DNA"/>
</dbReference>
<keyword evidence="2" id="KW-1185">Reference proteome</keyword>
<dbReference type="PANTHER" id="PTHR33240:SF17">
    <property type="entry name" value="EUKARYOTIC PEPTIDE CHAIN RELEASE FACTOR GTP-BINDING SUBUNIT-LIKE"/>
    <property type="match status" value="1"/>
</dbReference>